<evidence type="ECO:0000313" key="2">
    <source>
        <dbReference type="Proteomes" id="UP000691718"/>
    </source>
</evidence>
<comment type="caution">
    <text evidence="1">The sequence shown here is derived from an EMBL/GenBank/DDBJ whole genome shotgun (WGS) entry which is preliminary data.</text>
</comment>
<dbReference type="Proteomes" id="UP000691718">
    <property type="component" value="Unassembled WGS sequence"/>
</dbReference>
<name>A0A8S3XEG2_PARAO</name>
<dbReference type="EMBL" id="CAJQZP010001141">
    <property type="protein sequence ID" value="CAG5020875.1"/>
    <property type="molecule type" value="Genomic_DNA"/>
</dbReference>
<evidence type="ECO:0000313" key="1">
    <source>
        <dbReference type="EMBL" id="CAG5020875.1"/>
    </source>
</evidence>
<gene>
    <name evidence="1" type="ORF">PAPOLLO_LOCUS17398</name>
</gene>
<accession>A0A8S3XEG2</accession>
<keyword evidence="2" id="KW-1185">Reference proteome</keyword>
<dbReference type="AlphaFoldDB" id="A0A8S3XEG2"/>
<proteinExistence type="predicted"/>
<dbReference type="Pfam" id="PF24664">
    <property type="entry name" value="Monjiviricetes_fusion"/>
    <property type="match status" value="2"/>
</dbReference>
<reference evidence="1" key="1">
    <citation type="submission" date="2021-04" db="EMBL/GenBank/DDBJ databases">
        <authorList>
            <person name="Tunstrom K."/>
        </authorList>
    </citation>
    <scope>NUCLEOTIDE SEQUENCE</scope>
</reference>
<protein>
    <submittedName>
        <fullName evidence="1">(apollo) hypothetical protein</fullName>
    </submittedName>
</protein>
<sequence length="567" mass="64365">MGPYHWSGVVGVAKVTIKLSDSLGTYRISDNIVSSKTGLACKYTAGYCIDAYEGMITWDIITDDKCSMNSYLVLYRGRVSKITIKSTDNSQDAYTMYSVKDGKFLAALIERGSKVICGITVIVTDHPKLLIQEVKNGLYYFKQDTLTAKNMDIFLYVNAKFTHIENHMRREISSMYETLVQEQCKTRRSLLQTQLSLATIDPVEFAYTYKQEPGYSAIVMGEQVHIVKCRAVYVTSRKTEGCFNELPINYTGQLMFMAPRSRIIQRTGTPVTCSVLMQPAFQLSNSWFVSQNGLTKKSEPSQLSPVTDTKWVYTDAGELATQVKDGKFLATLIERGSKVICGITVIVTDHPKLLIQEVKNGLYYFKQDTLTAKNMDIFLYVNAKFTHIENHMRREISSMYETLVQEQCKTRRSLLQTQLSLATIDPVEFAYTYKQEPVYSAIVMGEQVHIVKCRAVYVTSRKTEGCFNELPINYTGQLMFMAPRSRIIQRTGTPVTCSVLMQPAFQLSNSWFVSQNGLTKKSEPSQLSPVTDTKWVYTDAGELATQDDTKKDFLRCVFLYVFANYFL</sequence>
<dbReference type="OrthoDB" id="7311776at2759"/>
<organism evidence="1 2">
    <name type="scientific">Parnassius apollo</name>
    <name type="common">Apollo butterfly</name>
    <name type="synonym">Papilio apollo</name>
    <dbReference type="NCBI Taxonomy" id="110799"/>
    <lineage>
        <taxon>Eukaryota</taxon>
        <taxon>Metazoa</taxon>
        <taxon>Ecdysozoa</taxon>
        <taxon>Arthropoda</taxon>
        <taxon>Hexapoda</taxon>
        <taxon>Insecta</taxon>
        <taxon>Pterygota</taxon>
        <taxon>Neoptera</taxon>
        <taxon>Endopterygota</taxon>
        <taxon>Lepidoptera</taxon>
        <taxon>Glossata</taxon>
        <taxon>Ditrysia</taxon>
        <taxon>Papilionoidea</taxon>
        <taxon>Papilionidae</taxon>
        <taxon>Parnassiinae</taxon>
        <taxon>Parnassini</taxon>
        <taxon>Parnassius</taxon>
        <taxon>Parnassius</taxon>
    </lineage>
</organism>